<dbReference type="RefSeq" id="WP_152581212.1">
    <property type="nucleotide sequence ID" value="NZ_QDAG01000008.1"/>
</dbReference>
<dbReference type="EMBL" id="QDAG01000008">
    <property type="protein sequence ID" value="KAE8127449.1"/>
    <property type="molecule type" value="Genomic_DNA"/>
</dbReference>
<dbReference type="OrthoDB" id="3239557at2"/>
<evidence type="ECO:0000313" key="2">
    <source>
        <dbReference type="Proteomes" id="UP000325415"/>
    </source>
</evidence>
<keyword evidence="2" id="KW-1185">Reference proteome</keyword>
<dbReference type="Proteomes" id="UP000325415">
    <property type="component" value="Unassembled WGS sequence"/>
</dbReference>
<accession>A0A5N6S410</accession>
<name>A0A5N6S410_9BIFI</name>
<dbReference type="AlphaFoldDB" id="A0A5N6S410"/>
<dbReference type="GeneID" id="78127652"/>
<reference evidence="1 2" key="1">
    <citation type="submission" date="2018-04" db="EMBL/GenBank/DDBJ databases">
        <authorList>
            <person name="Eckel V.P."/>
            <person name="Vogel R.F."/>
        </authorList>
    </citation>
    <scope>NUCLEOTIDE SEQUENCE [LARGE SCALE GENOMIC DNA]</scope>
    <source>
        <strain evidence="2">TMW 2.1764</strain>
    </source>
</reference>
<comment type="caution">
    <text evidence="1">The sequence shown here is derived from an EMBL/GenBank/DDBJ whole genome shotgun (WGS) entry which is preliminary data.</text>
</comment>
<protein>
    <submittedName>
        <fullName evidence="1">Uncharacterized protein</fullName>
    </submittedName>
</protein>
<gene>
    <name evidence="1" type="ORF">DDE84_08145</name>
</gene>
<evidence type="ECO:0000313" key="1">
    <source>
        <dbReference type="EMBL" id="KAE8127449.1"/>
    </source>
</evidence>
<organism evidence="1 2">
    <name type="scientific">Bifidobacterium tibiigranuli</name>
    <dbReference type="NCBI Taxonomy" id="2172043"/>
    <lineage>
        <taxon>Bacteria</taxon>
        <taxon>Bacillati</taxon>
        <taxon>Actinomycetota</taxon>
        <taxon>Actinomycetes</taxon>
        <taxon>Bifidobacteriales</taxon>
        <taxon>Bifidobacteriaceae</taxon>
        <taxon>Bifidobacterium</taxon>
    </lineage>
</organism>
<sequence>MSLQGFEEVAITEPVGKLTMTVMDSKVRFNKATAVELGYPAYVKVLINDKTRQVALQACTGRDANAIKFSKPEGKQVSSVTVGNKVLVAAIGKFFTLRPAPEGEISYQTAAGTLNKDEKAVVFDTANAVAGTMKQRGRKKAV</sequence>
<proteinExistence type="predicted"/>